<protein>
    <submittedName>
        <fullName evidence="2">Right handed beta helix region</fullName>
    </submittedName>
</protein>
<dbReference type="InterPro" id="IPR011050">
    <property type="entry name" value="Pectin_lyase_fold/virulence"/>
</dbReference>
<proteinExistence type="predicted"/>
<sequence length="380" mass="41089">MSTKNFNRRQFVAAASLSSLAALSIGTPVLGSEINSEFDSGKKEKPTWKKVGNAIYGAKADETGPIGGGKGYKNIITSGDYTVDSLESLIDALAKAKAGQVVFIPGDKLIDMTTFIYIDKIMLKIPEGVTLASDRGHNGSEGAQITSDGIDTPGMILINGANVRISGIRLEGPNPKRYLDHHKRSFGPGGPGHTYYYKFPTSKGILCKFPDLEVDNCIITAFSGAGISLQAGTGHHIHHNLIHRCQYNGLGYGVSHDQASSIIEFNQFNENRHSLAGTGRPGCGYIARHNVELGISLSHNFDMHGGRDRKDNTNIAGTTMEMYNNTFLGPQRAVVIRGVPQDKCDVHHNWMPTHKDAAAAVRAEEKTYTTNNLYADGKVS</sequence>
<keyword evidence="3" id="KW-1185">Reference proteome</keyword>
<dbReference type="SUPFAM" id="SSF51126">
    <property type="entry name" value="Pectin lyase-like"/>
    <property type="match status" value="1"/>
</dbReference>
<dbReference type="STRING" id="990371.SAMN05421813_10127"/>
<feature type="chain" id="PRO_5011672948" evidence="1">
    <location>
        <begin position="22"/>
        <end position="380"/>
    </location>
</feature>
<reference evidence="3" key="1">
    <citation type="submission" date="2016-10" db="EMBL/GenBank/DDBJ databases">
        <authorList>
            <person name="Varghese N."/>
            <person name="Submissions S."/>
        </authorList>
    </citation>
    <scope>NUCLEOTIDE SEQUENCE [LARGE SCALE GENOMIC DNA]</scope>
    <source>
        <strain evidence="3">DSM 24536</strain>
    </source>
</reference>
<name>A0A1G9LPG8_9SPHI</name>
<feature type="signal peptide" evidence="1">
    <location>
        <begin position="1"/>
        <end position="21"/>
    </location>
</feature>
<accession>A0A1G9LPG8</accession>
<gene>
    <name evidence="2" type="ORF">SAMN05421813_10127</name>
</gene>
<dbReference type="InterPro" id="IPR012334">
    <property type="entry name" value="Pectin_lyas_fold"/>
</dbReference>
<organism evidence="2 3">
    <name type="scientific">Daejeonella rubra</name>
    <dbReference type="NCBI Taxonomy" id="990371"/>
    <lineage>
        <taxon>Bacteria</taxon>
        <taxon>Pseudomonadati</taxon>
        <taxon>Bacteroidota</taxon>
        <taxon>Sphingobacteriia</taxon>
        <taxon>Sphingobacteriales</taxon>
        <taxon>Sphingobacteriaceae</taxon>
        <taxon>Daejeonella</taxon>
    </lineage>
</organism>
<evidence type="ECO:0000313" key="3">
    <source>
        <dbReference type="Proteomes" id="UP000199226"/>
    </source>
</evidence>
<dbReference type="AlphaFoldDB" id="A0A1G9LPG8"/>
<dbReference type="Proteomes" id="UP000199226">
    <property type="component" value="Unassembled WGS sequence"/>
</dbReference>
<keyword evidence="1" id="KW-0732">Signal</keyword>
<dbReference type="OrthoDB" id="1165066at2"/>
<dbReference type="Gene3D" id="2.160.20.10">
    <property type="entry name" value="Single-stranded right-handed beta-helix, Pectin lyase-like"/>
    <property type="match status" value="1"/>
</dbReference>
<dbReference type="RefSeq" id="WP_090697301.1">
    <property type="nucleotide sequence ID" value="NZ_FNHH01000001.1"/>
</dbReference>
<evidence type="ECO:0000313" key="2">
    <source>
        <dbReference type="EMBL" id="SDL63717.1"/>
    </source>
</evidence>
<evidence type="ECO:0000256" key="1">
    <source>
        <dbReference type="SAM" id="SignalP"/>
    </source>
</evidence>
<dbReference type="EMBL" id="FNHH01000001">
    <property type="protein sequence ID" value="SDL63717.1"/>
    <property type="molecule type" value="Genomic_DNA"/>
</dbReference>